<dbReference type="Pfam" id="PF00476">
    <property type="entry name" value="DNA_pol_A"/>
    <property type="match status" value="1"/>
</dbReference>
<dbReference type="PANTHER" id="PTHR10133:SF27">
    <property type="entry name" value="DNA POLYMERASE NU"/>
    <property type="match status" value="1"/>
</dbReference>
<dbReference type="SMART" id="SM00482">
    <property type="entry name" value="POLAc"/>
    <property type="match status" value="1"/>
</dbReference>
<protein>
    <recommendedName>
        <fullName evidence="2">DNA-directed DNA polymerase</fullName>
        <ecNumber evidence="2">2.7.7.7</ecNumber>
    </recommendedName>
</protein>
<evidence type="ECO:0000256" key="4">
    <source>
        <dbReference type="ARBA" id="ARBA00049244"/>
    </source>
</evidence>
<comment type="caution">
    <text evidence="7">The sequence shown here is derived from an EMBL/GenBank/DDBJ whole genome shotgun (WGS) entry which is preliminary data.</text>
</comment>
<gene>
    <name evidence="7" type="ORF">GCM10023217_15190</name>
</gene>
<evidence type="ECO:0000259" key="6">
    <source>
        <dbReference type="SMART" id="SM00482"/>
    </source>
</evidence>
<evidence type="ECO:0000313" key="8">
    <source>
        <dbReference type="Proteomes" id="UP001500822"/>
    </source>
</evidence>
<dbReference type="EC" id="2.7.7.7" evidence="2"/>
<dbReference type="PANTHER" id="PTHR10133">
    <property type="entry name" value="DNA POLYMERASE I"/>
    <property type="match status" value="1"/>
</dbReference>
<dbReference type="InterPro" id="IPR012337">
    <property type="entry name" value="RNaseH-like_sf"/>
</dbReference>
<dbReference type="SUPFAM" id="SSF53098">
    <property type="entry name" value="Ribonuclease H-like"/>
    <property type="match status" value="1"/>
</dbReference>
<feature type="region of interest" description="Disordered" evidence="5">
    <location>
        <begin position="572"/>
        <end position="600"/>
    </location>
</feature>
<evidence type="ECO:0000256" key="2">
    <source>
        <dbReference type="ARBA" id="ARBA00012417"/>
    </source>
</evidence>
<evidence type="ECO:0000256" key="3">
    <source>
        <dbReference type="ARBA" id="ARBA00022705"/>
    </source>
</evidence>
<dbReference type="SUPFAM" id="SSF56672">
    <property type="entry name" value="DNA/RNA polymerases"/>
    <property type="match status" value="1"/>
</dbReference>
<dbReference type="InterPro" id="IPR001098">
    <property type="entry name" value="DNA-dir_DNA_pol_A_palm_dom"/>
</dbReference>
<keyword evidence="8" id="KW-1185">Reference proteome</keyword>
<dbReference type="Gene3D" id="3.30.70.370">
    <property type="match status" value="1"/>
</dbReference>
<accession>A0ABP8Z4U4</accession>
<dbReference type="Gene3D" id="3.30.420.10">
    <property type="entry name" value="Ribonuclease H-like superfamily/Ribonuclease H"/>
    <property type="match status" value="1"/>
</dbReference>
<comment type="catalytic activity">
    <reaction evidence="4">
        <text>DNA(n) + a 2'-deoxyribonucleoside 5'-triphosphate = DNA(n+1) + diphosphate</text>
        <dbReference type="Rhea" id="RHEA:22508"/>
        <dbReference type="Rhea" id="RHEA-COMP:17339"/>
        <dbReference type="Rhea" id="RHEA-COMP:17340"/>
        <dbReference type="ChEBI" id="CHEBI:33019"/>
        <dbReference type="ChEBI" id="CHEBI:61560"/>
        <dbReference type="ChEBI" id="CHEBI:173112"/>
        <dbReference type="EC" id="2.7.7.7"/>
    </reaction>
</comment>
<feature type="region of interest" description="Disordered" evidence="5">
    <location>
        <begin position="303"/>
        <end position="322"/>
    </location>
</feature>
<sequence length="600" mass="65720">MGSLYFDIETASVDVLYTYGPGFCRLAAYAVDDGPVVVTADMDELCEVIMAADRIWAHNAVGFDLAALEHWHGLDVVTLVEQGRVRDSLILARLNDPPLPGKADARRYGLDALGRRLLDEGKVASDGASALKTLAAEHGGFDRIPLDDPMYRGYLMQDVELLRAVSRFLACDAYGLREHRVMHRLSQISRNGWRVDVTEAQRRVASQELRTAGLRDELARRYGLPTEGKAPHRTKAGIAALEGAFEACGVVPPRTAKGALATGKDALATLLEDRSENTALRELCELLLALNGQRSVTQTVLDHTGPDGRVHPSIDAGQSTGRISVTKPGLTVMGKRDRANVLERSLLLPDEGEVLVAFDLSQVDARAVAAHCQDPAYIEAFAPGKDFHSEMAVALFGDPGRRSDAKPVTHATTYGMGPRGLAMTAGIPQIEAEKLMRTLDVRFPGLAKWKQEIRREAERGFVFSAWGRPMRIERGREYTTAPASLGQGTARDVLAEGILRLPKWLVPCLRGIVHDEIVLSVPADRADEAEAAVLAAMQFEMRLTPESVPVPVLADRSDRGSDWTDCYRSEKPKWPEVSTTHRSQPDCDEPGCAWHRDGKE</sequence>
<dbReference type="Gene3D" id="1.10.150.20">
    <property type="entry name" value="5' to 3' exonuclease, C-terminal subdomain"/>
    <property type="match status" value="1"/>
</dbReference>
<dbReference type="Proteomes" id="UP001500822">
    <property type="component" value="Unassembled WGS sequence"/>
</dbReference>
<evidence type="ECO:0000256" key="1">
    <source>
        <dbReference type="ARBA" id="ARBA00007705"/>
    </source>
</evidence>
<proteinExistence type="inferred from homology"/>
<reference evidence="8" key="1">
    <citation type="journal article" date="2019" name="Int. J. Syst. Evol. Microbiol.">
        <title>The Global Catalogue of Microorganisms (GCM) 10K type strain sequencing project: providing services to taxonomists for standard genome sequencing and annotation.</title>
        <authorList>
            <consortium name="The Broad Institute Genomics Platform"/>
            <consortium name="The Broad Institute Genome Sequencing Center for Infectious Disease"/>
            <person name="Wu L."/>
            <person name="Ma J."/>
        </authorList>
    </citation>
    <scope>NUCLEOTIDE SEQUENCE [LARGE SCALE GENOMIC DNA]</scope>
    <source>
        <strain evidence="8">JCM 18077</strain>
    </source>
</reference>
<dbReference type="EMBL" id="BAABIE010000005">
    <property type="protein sequence ID" value="GAA4746476.1"/>
    <property type="molecule type" value="Genomic_DNA"/>
</dbReference>
<dbReference type="InterPro" id="IPR036397">
    <property type="entry name" value="RNaseH_sf"/>
</dbReference>
<dbReference type="InterPro" id="IPR002298">
    <property type="entry name" value="DNA_polymerase_A"/>
</dbReference>
<dbReference type="InterPro" id="IPR043502">
    <property type="entry name" value="DNA/RNA_pol_sf"/>
</dbReference>
<comment type="similarity">
    <text evidence="1">Belongs to the DNA polymerase type-A family.</text>
</comment>
<evidence type="ECO:0000313" key="7">
    <source>
        <dbReference type="EMBL" id="GAA4746476.1"/>
    </source>
</evidence>
<organism evidence="7 8">
    <name type="scientific">Gordonia alkaliphila</name>
    <dbReference type="NCBI Taxonomy" id="1053547"/>
    <lineage>
        <taxon>Bacteria</taxon>
        <taxon>Bacillati</taxon>
        <taxon>Actinomycetota</taxon>
        <taxon>Actinomycetes</taxon>
        <taxon>Mycobacteriales</taxon>
        <taxon>Gordoniaceae</taxon>
        <taxon>Gordonia</taxon>
    </lineage>
</organism>
<evidence type="ECO:0000256" key="5">
    <source>
        <dbReference type="SAM" id="MobiDB-lite"/>
    </source>
</evidence>
<dbReference type="RefSeq" id="WP_345313025.1">
    <property type="nucleotide sequence ID" value="NZ_BAABIE010000005.1"/>
</dbReference>
<keyword evidence="3" id="KW-0235">DNA replication</keyword>
<feature type="domain" description="DNA-directed DNA polymerase family A palm" evidence="6">
    <location>
        <begin position="340"/>
        <end position="525"/>
    </location>
</feature>
<dbReference type="PRINTS" id="PR00868">
    <property type="entry name" value="DNAPOLI"/>
</dbReference>
<name>A0ABP8Z4U4_9ACTN</name>